<evidence type="ECO:0000256" key="1">
    <source>
        <dbReference type="ARBA" id="ARBA00001974"/>
    </source>
</evidence>
<keyword evidence="8" id="KW-1185">Reference proteome</keyword>
<feature type="domain" description="FAD-binding PCMH-type" evidence="6">
    <location>
        <begin position="49"/>
        <end position="220"/>
    </location>
</feature>
<sequence length="473" mass="51137">MAVKLTRMDGGIVDLPPEALQSFKAAFKGRVLTAEDAEYEESRQVWNAMIDRRPGLVARCTGTVDVVQAVRFARQHGLLCSVRGGGHNIAGLAVCEGGLMIDMSTLRGVWVDPVRRTACAQAGCTLGDVDRETQLHGLAAVLGFVSATGIAGLTVGGGFGYLTRRHGWTCDNVLSMEVVTADGRVLRACADENADLFWALRGGSGNFGIVTSFEYRLFPVGPEILGGAIAWHGEDAAQVLEAHRAFSATAPRELTSVAVLRIAPPAPWLPKEVHGKPIVAIFVCHSGKVEDGEALLAPLRATGRPIADIVTRRPYVQMQSLLDATQPKGRRYYWKSHYLPAIDRPLIDVAVAHAARIASPHSAILMFQIQGALNDLPAGHSPAGNRDAAYVLNITGSWEKSEDDAVNIQWARDCFEATRSFSTGGTYINFLTEEEGPDRVEAAYGRPNLDRLATVKHAYDPENFFRHTKSVSG</sequence>
<dbReference type="InterPro" id="IPR036318">
    <property type="entry name" value="FAD-bd_PCMH-like_sf"/>
</dbReference>
<dbReference type="InterPro" id="IPR016166">
    <property type="entry name" value="FAD-bd_PCMH"/>
</dbReference>
<keyword evidence="3" id="KW-0285">Flavoprotein</keyword>
<gene>
    <name evidence="7" type="ORF">EV670_2600</name>
</gene>
<comment type="cofactor">
    <cofactor evidence="1">
        <name>FAD</name>
        <dbReference type="ChEBI" id="CHEBI:57692"/>
    </cofactor>
</comment>
<proteinExistence type="inferred from homology"/>
<dbReference type="Proteomes" id="UP000293671">
    <property type="component" value="Unassembled WGS sequence"/>
</dbReference>
<dbReference type="Gene3D" id="3.30.43.10">
    <property type="entry name" value="Uridine Diphospho-n-acetylenolpyruvylglucosamine Reductase, domain 2"/>
    <property type="match status" value="1"/>
</dbReference>
<evidence type="ECO:0000256" key="3">
    <source>
        <dbReference type="ARBA" id="ARBA00022630"/>
    </source>
</evidence>
<comment type="similarity">
    <text evidence="2">Belongs to the oxygen-dependent FAD-linked oxidoreductase family.</text>
</comment>
<organism evidence="7 8">
    <name type="scientific">Rivibacter subsaxonicus</name>
    <dbReference type="NCBI Taxonomy" id="457575"/>
    <lineage>
        <taxon>Bacteria</taxon>
        <taxon>Pseudomonadati</taxon>
        <taxon>Pseudomonadota</taxon>
        <taxon>Betaproteobacteria</taxon>
        <taxon>Burkholderiales</taxon>
        <taxon>Rivibacter</taxon>
    </lineage>
</organism>
<evidence type="ECO:0000313" key="7">
    <source>
        <dbReference type="EMBL" id="RZT98190.1"/>
    </source>
</evidence>
<evidence type="ECO:0000256" key="2">
    <source>
        <dbReference type="ARBA" id="ARBA00005466"/>
    </source>
</evidence>
<dbReference type="InterPro" id="IPR050416">
    <property type="entry name" value="FAD-linked_Oxidoreductase"/>
</dbReference>
<dbReference type="Gene3D" id="3.30.465.10">
    <property type="match status" value="1"/>
</dbReference>
<evidence type="ECO:0000259" key="6">
    <source>
        <dbReference type="PROSITE" id="PS51387"/>
    </source>
</evidence>
<dbReference type="InterPro" id="IPR012951">
    <property type="entry name" value="BBE"/>
</dbReference>
<dbReference type="InterPro" id="IPR006094">
    <property type="entry name" value="Oxid_FAD_bind_N"/>
</dbReference>
<evidence type="ECO:0000313" key="8">
    <source>
        <dbReference type="Proteomes" id="UP000293671"/>
    </source>
</evidence>
<dbReference type="GO" id="GO:0071949">
    <property type="term" value="F:FAD binding"/>
    <property type="evidence" value="ECO:0007669"/>
    <property type="project" value="InterPro"/>
</dbReference>
<dbReference type="EMBL" id="SHKP01000006">
    <property type="protein sequence ID" value="RZT98190.1"/>
    <property type="molecule type" value="Genomic_DNA"/>
</dbReference>
<evidence type="ECO:0000256" key="5">
    <source>
        <dbReference type="ARBA" id="ARBA00023002"/>
    </source>
</evidence>
<dbReference type="GO" id="GO:0016491">
    <property type="term" value="F:oxidoreductase activity"/>
    <property type="evidence" value="ECO:0007669"/>
    <property type="project" value="UniProtKB-KW"/>
</dbReference>
<dbReference type="PROSITE" id="PS51387">
    <property type="entry name" value="FAD_PCMH"/>
    <property type="match status" value="1"/>
</dbReference>
<dbReference type="PANTHER" id="PTHR42973:SF39">
    <property type="entry name" value="FAD-BINDING PCMH-TYPE DOMAIN-CONTAINING PROTEIN"/>
    <property type="match status" value="1"/>
</dbReference>
<dbReference type="OrthoDB" id="9775082at2"/>
<dbReference type="Gene3D" id="3.40.462.20">
    <property type="match status" value="1"/>
</dbReference>
<dbReference type="Pfam" id="PF01565">
    <property type="entry name" value="FAD_binding_4"/>
    <property type="match status" value="1"/>
</dbReference>
<name>A0A4Q7VP60_9BURK</name>
<reference evidence="7 8" key="1">
    <citation type="submission" date="2019-02" db="EMBL/GenBank/DDBJ databases">
        <title>Genomic Encyclopedia of Type Strains, Phase IV (KMG-IV): sequencing the most valuable type-strain genomes for metagenomic binning, comparative biology and taxonomic classification.</title>
        <authorList>
            <person name="Goeker M."/>
        </authorList>
    </citation>
    <scope>NUCLEOTIDE SEQUENCE [LARGE SCALE GENOMIC DNA]</scope>
    <source>
        <strain evidence="7 8">DSM 19570</strain>
    </source>
</reference>
<dbReference type="AlphaFoldDB" id="A0A4Q7VP60"/>
<dbReference type="InterPro" id="IPR016167">
    <property type="entry name" value="FAD-bd_PCMH_sub1"/>
</dbReference>
<accession>A0A4Q7VP60</accession>
<evidence type="ECO:0000256" key="4">
    <source>
        <dbReference type="ARBA" id="ARBA00022827"/>
    </source>
</evidence>
<dbReference type="InterPro" id="IPR016169">
    <property type="entry name" value="FAD-bd_PCMH_sub2"/>
</dbReference>
<dbReference type="RefSeq" id="WP_130432704.1">
    <property type="nucleotide sequence ID" value="NZ_SHKP01000006.1"/>
</dbReference>
<dbReference type="SUPFAM" id="SSF56176">
    <property type="entry name" value="FAD-binding/transporter-associated domain-like"/>
    <property type="match status" value="1"/>
</dbReference>
<dbReference type="PANTHER" id="PTHR42973">
    <property type="entry name" value="BINDING OXIDOREDUCTASE, PUTATIVE (AFU_ORTHOLOGUE AFUA_1G17690)-RELATED"/>
    <property type="match status" value="1"/>
</dbReference>
<dbReference type="Pfam" id="PF08031">
    <property type="entry name" value="BBE"/>
    <property type="match status" value="1"/>
</dbReference>
<protein>
    <submittedName>
        <fullName evidence="7">FAD/FMN-containing dehydrogenase</fullName>
    </submittedName>
</protein>
<keyword evidence="4" id="KW-0274">FAD</keyword>
<keyword evidence="5" id="KW-0560">Oxidoreductase</keyword>
<comment type="caution">
    <text evidence="7">The sequence shown here is derived from an EMBL/GenBank/DDBJ whole genome shotgun (WGS) entry which is preliminary data.</text>
</comment>